<evidence type="ECO:0000259" key="8">
    <source>
        <dbReference type="Pfam" id="PF00962"/>
    </source>
</evidence>
<evidence type="ECO:0000256" key="2">
    <source>
        <dbReference type="ARBA" id="ARBA00006676"/>
    </source>
</evidence>
<dbReference type="InterPro" id="IPR032466">
    <property type="entry name" value="Metal_Hydrolase"/>
</dbReference>
<dbReference type="PANTHER" id="PTHR11409">
    <property type="entry name" value="ADENOSINE DEAMINASE"/>
    <property type="match status" value="1"/>
</dbReference>
<organism evidence="9 10">
    <name type="scientific">Scleroderma citrinum Foug A</name>
    <dbReference type="NCBI Taxonomy" id="1036808"/>
    <lineage>
        <taxon>Eukaryota</taxon>
        <taxon>Fungi</taxon>
        <taxon>Dikarya</taxon>
        <taxon>Basidiomycota</taxon>
        <taxon>Agaricomycotina</taxon>
        <taxon>Agaricomycetes</taxon>
        <taxon>Agaricomycetidae</taxon>
        <taxon>Boletales</taxon>
        <taxon>Sclerodermatineae</taxon>
        <taxon>Sclerodermataceae</taxon>
        <taxon>Scleroderma</taxon>
    </lineage>
</organism>
<keyword evidence="3" id="KW-0479">Metal-binding</keyword>
<dbReference type="AlphaFoldDB" id="A0A0C2ZCC5"/>
<dbReference type="STRING" id="1036808.A0A0C2ZCC5"/>
<feature type="domain" description="Adenosine deaminase" evidence="8">
    <location>
        <begin position="356"/>
        <end position="435"/>
    </location>
</feature>
<keyword evidence="4" id="KW-0378">Hydrolase</keyword>
<evidence type="ECO:0000256" key="5">
    <source>
        <dbReference type="ARBA" id="ARBA00022833"/>
    </source>
</evidence>
<evidence type="ECO:0000313" key="9">
    <source>
        <dbReference type="EMBL" id="KIM50657.1"/>
    </source>
</evidence>
<dbReference type="PANTHER" id="PTHR11409:SF42">
    <property type="entry name" value="ADENOSINE DEAMINASE-LIKE PROTEIN"/>
    <property type="match status" value="1"/>
</dbReference>
<dbReference type="GO" id="GO:0006154">
    <property type="term" value="P:adenosine catabolic process"/>
    <property type="evidence" value="ECO:0007669"/>
    <property type="project" value="TreeGrafter"/>
</dbReference>
<dbReference type="GO" id="GO:0046872">
    <property type="term" value="F:metal ion binding"/>
    <property type="evidence" value="ECO:0007669"/>
    <property type="project" value="UniProtKB-KW"/>
</dbReference>
<dbReference type="InterPro" id="IPR006330">
    <property type="entry name" value="Ado/ade_deaminase"/>
</dbReference>
<comment type="catalytic activity">
    <reaction evidence="7">
        <text>N(6)-methyl-AMP + H2O + H(+) = IMP + methylamine</text>
        <dbReference type="Rhea" id="RHEA:16001"/>
        <dbReference type="ChEBI" id="CHEBI:15377"/>
        <dbReference type="ChEBI" id="CHEBI:15378"/>
        <dbReference type="ChEBI" id="CHEBI:58053"/>
        <dbReference type="ChEBI" id="CHEBI:59338"/>
        <dbReference type="ChEBI" id="CHEBI:144842"/>
    </reaction>
    <physiologicalReaction direction="left-to-right" evidence="7">
        <dbReference type="Rhea" id="RHEA:16002"/>
    </physiologicalReaction>
</comment>
<keyword evidence="5" id="KW-0862">Zinc</keyword>
<keyword evidence="10" id="KW-1185">Reference proteome</keyword>
<dbReference type="SUPFAM" id="SSF51556">
    <property type="entry name" value="Metallo-dependent hydrolases"/>
    <property type="match status" value="1"/>
</dbReference>
<dbReference type="EMBL" id="KN822357">
    <property type="protein sequence ID" value="KIM50657.1"/>
    <property type="molecule type" value="Genomic_DNA"/>
</dbReference>
<dbReference type="HOGENOM" id="CLU_039228_3_0_1"/>
<evidence type="ECO:0000256" key="7">
    <source>
        <dbReference type="ARBA" id="ARBA00048787"/>
    </source>
</evidence>
<dbReference type="OrthoDB" id="272271at2759"/>
<comment type="cofactor">
    <cofactor evidence="1">
        <name>Zn(2+)</name>
        <dbReference type="ChEBI" id="CHEBI:29105"/>
    </cofactor>
</comment>
<evidence type="ECO:0000313" key="10">
    <source>
        <dbReference type="Proteomes" id="UP000053989"/>
    </source>
</evidence>
<sequence>MSTISGPPAAALHSLSPSDVHFLQSLPKAELHAHLNGSIPLQTLVELAQNWPSSTEPHHDIASVIERLRSGVELDDISDFFLLFPAIYALTATPSAVRRATRDVLDAFLKPPSNPPPGFTYTPTPDCSYIELRTTPRATMHMSRYTYLTAVLDEVERFPPDKAAIIVSIDRRMSEAEAAECVEAAIALRDAGRRVVGLDLSGDPHKGDVSTFEKHFKRGKEAGLGVTVHIAEAKDSSAAESRILLGWRPDRLGHATFLSREHIALFFADVPKPGIGGPSNSNASVIQPWDPKHPLHTTFFAAYRKHLERIQKESTEPEETRQTLSFHFDVDKGARRAALRDIEALIVERGAYKPCIEMCISSNLLCRTVRSLDAHHIQYYLANNHPVTICTDDTLPFRTTLLGEYALLLAKPPFGLGLDHDQVRRIAQMSMESRFGKGRLGTSV</sequence>
<dbReference type="InParanoid" id="A0A0C2ZCC5"/>
<comment type="similarity">
    <text evidence="2">Belongs to the metallo-dependent hydrolases superfamily. Adenosine and AMP deaminases family.</text>
</comment>
<dbReference type="Proteomes" id="UP000053989">
    <property type="component" value="Unassembled WGS sequence"/>
</dbReference>
<evidence type="ECO:0000256" key="6">
    <source>
        <dbReference type="ARBA" id="ARBA00023080"/>
    </source>
</evidence>
<evidence type="ECO:0000256" key="1">
    <source>
        <dbReference type="ARBA" id="ARBA00001947"/>
    </source>
</evidence>
<dbReference type="GO" id="GO:0009117">
    <property type="term" value="P:nucleotide metabolic process"/>
    <property type="evidence" value="ECO:0007669"/>
    <property type="project" value="UniProtKB-KW"/>
</dbReference>
<reference evidence="9 10" key="1">
    <citation type="submission" date="2014-04" db="EMBL/GenBank/DDBJ databases">
        <authorList>
            <consortium name="DOE Joint Genome Institute"/>
            <person name="Kuo A."/>
            <person name="Kohler A."/>
            <person name="Nagy L.G."/>
            <person name="Floudas D."/>
            <person name="Copeland A."/>
            <person name="Barry K.W."/>
            <person name="Cichocki N."/>
            <person name="Veneault-Fourrey C."/>
            <person name="LaButti K."/>
            <person name="Lindquist E.A."/>
            <person name="Lipzen A."/>
            <person name="Lundell T."/>
            <person name="Morin E."/>
            <person name="Murat C."/>
            <person name="Sun H."/>
            <person name="Tunlid A."/>
            <person name="Henrissat B."/>
            <person name="Grigoriev I.V."/>
            <person name="Hibbett D.S."/>
            <person name="Martin F."/>
            <person name="Nordberg H.P."/>
            <person name="Cantor M.N."/>
            <person name="Hua S.X."/>
        </authorList>
    </citation>
    <scope>NUCLEOTIDE SEQUENCE [LARGE SCALE GENOMIC DNA]</scope>
    <source>
        <strain evidence="9 10">Foug A</strain>
    </source>
</reference>
<evidence type="ECO:0000256" key="4">
    <source>
        <dbReference type="ARBA" id="ARBA00022801"/>
    </source>
</evidence>
<dbReference type="Gene3D" id="3.20.20.140">
    <property type="entry name" value="Metal-dependent hydrolases"/>
    <property type="match status" value="1"/>
</dbReference>
<feature type="domain" description="Adenosine deaminase" evidence="8">
    <location>
        <begin position="27"/>
        <end position="255"/>
    </location>
</feature>
<gene>
    <name evidence="9" type="ORF">SCLCIDRAFT_1225198</name>
</gene>
<reference evidence="10" key="2">
    <citation type="submission" date="2015-01" db="EMBL/GenBank/DDBJ databases">
        <title>Evolutionary Origins and Diversification of the Mycorrhizal Mutualists.</title>
        <authorList>
            <consortium name="DOE Joint Genome Institute"/>
            <consortium name="Mycorrhizal Genomics Consortium"/>
            <person name="Kohler A."/>
            <person name="Kuo A."/>
            <person name="Nagy L.G."/>
            <person name="Floudas D."/>
            <person name="Copeland A."/>
            <person name="Barry K.W."/>
            <person name="Cichocki N."/>
            <person name="Veneault-Fourrey C."/>
            <person name="LaButti K."/>
            <person name="Lindquist E.A."/>
            <person name="Lipzen A."/>
            <person name="Lundell T."/>
            <person name="Morin E."/>
            <person name="Murat C."/>
            <person name="Riley R."/>
            <person name="Ohm R."/>
            <person name="Sun H."/>
            <person name="Tunlid A."/>
            <person name="Henrissat B."/>
            <person name="Grigoriev I.V."/>
            <person name="Hibbett D.S."/>
            <person name="Martin F."/>
        </authorList>
    </citation>
    <scope>NUCLEOTIDE SEQUENCE [LARGE SCALE GENOMIC DNA]</scope>
    <source>
        <strain evidence="10">Foug A</strain>
    </source>
</reference>
<evidence type="ECO:0000256" key="3">
    <source>
        <dbReference type="ARBA" id="ARBA00022723"/>
    </source>
</evidence>
<proteinExistence type="inferred from homology"/>
<protein>
    <recommendedName>
        <fullName evidence="8">Adenosine deaminase domain-containing protein</fullName>
    </recommendedName>
</protein>
<accession>A0A0C2ZCC5</accession>
<dbReference type="GO" id="GO:0046103">
    <property type="term" value="P:inosine biosynthetic process"/>
    <property type="evidence" value="ECO:0007669"/>
    <property type="project" value="TreeGrafter"/>
</dbReference>
<name>A0A0C2ZCC5_9AGAM</name>
<keyword evidence="6" id="KW-0546">Nucleotide metabolism</keyword>
<dbReference type="GO" id="GO:0004000">
    <property type="term" value="F:adenosine deaminase activity"/>
    <property type="evidence" value="ECO:0007669"/>
    <property type="project" value="TreeGrafter"/>
</dbReference>
<dbReference type="InterPro" id="IPR001365">
    <property type="entry name" value="A_deaminase_dom"/>
</dbReference>
<dbReference type="Pfam" id="PF00962">
    <property type="entry name" value="A_deaminase"/>
    <property type="match status" value="2"/>
</dbReference>